<dbReference type="STRING" id="7375.A0A0L0BM72"/>
<proteinExistence type="predicted"/>
<evidence type="ECO:0000313" key="2">
    <source>
        <dbReference type="EMBL" id="KNC21023.1"/>
    </source>
</evidence>
<dbReference type="InterPro" id="IPR015897">
    <property type="entry name" value="CHK_kinase-like"/>
</dbReference>
<dbReference type="PANTHER" id="PTHR11012:SF6">
    <property type="entry name" value="CHK DOMAIN OV1-RELATED"/>
    <property type="match status" value="1"/>
</dbReference>
<evidence type="ECO:0000313" key="3">
    <source>
        <dbReference type="Proteomes" id="UP000037069"/>
    </source>
</evidence>
<dbReference type="InterPro" id="IPR011009">
    <property type="entry name" value="Kinase-like_dom_sf"/>
</dbReference>
<dbReference type="InterPro" id="IPR004119">
    <property type="entry name" value="EcKL"/>
</dbReference>
<feature type="domain" description="CHK kinase-like" evidence="1">
    <location>
        <begin position="109"/>
        <end position="299"/>
    </location>
</feature>
<gene>
    <name evidence="2" type="ORF">FF38_02025</name>
</gene>
<dbReference type="SMART" id="SM00587">
    <property type="entry name" value="CHK"/>
    <property type="match status" value="1"/>
</dbReference>
<dbReference type="SUPFAM" id="SSF56112">
    <property type="entry name" value="Protein kinase-like (PK-like)"/>
    <property type="match status" value="1"/>
</dbReference>
<comment type="caution">
    <text evidence="2">The sequence shown here is derived from an EMBL/GenBank/DDBJ whole genome shotgun (WGS) entry which is preliminary data.</text>
</comment>
<dbReference type="AlphaFoldDB" id="A0A0L0BM72"/>
<dbReference type="OrthoDB" id="191037at2759"/>
<keyword evidence="3" id="KW-1185">Reference proteome</keyword>
<accession>A0A0L0BM72</accession>
<dbReference type="Proteomes" id="UP000037069">
    <property type="component" value="Unassembled WGS sequence"/>
</dbReference>
<dbReference type="OMA" id="IMFLYDA"/>
<reference evidence="2 3" key="1">
    <citation type="journal article" date="2015" name="Nat. Commun.">
        <title>Lucilia cuprina genome unlocks parasitic fly biology to underpin future interventions.</title>
        <authorList>
            <person name="Anstead C.A."/>
            <person name="Korhonen P.K."/>
            <person name="Young N.D."/>
            <person name="Hall R.S."/>
            <person name="Jex A.R."/>
            <person name="Murali S.C."/>
            <person name="Hughes D.S."/>
            <person name="Lee S.F."/>
            <person name="Perry T."/>
            <person name="Stroehlein A.J."/>
            <person name="Ansell B.R."/>
            <person name="Breugelmans B."/>
            <person name="Hofmann A."/>
            <person name="Qu J."/>
            <person name="Dugan S."/>
            <person name="Lee S.L."/>
            <person name="Chao H."/>
            <person name="Dinh H."/>
            <person name="Han Y."/>
            <person name="Doddapaneni H.V."/>
            <person name="Worley K.C."/>
            <person name="Muzny D.M."/>
            <person name="Ioannidis P."/>
            <person name="Waterhouse R.M."/>
            <person name="Zdobnov E.M."/>
            <person name="James P.J."/>
            <person name="Bagnall N.H."/>
            <person name="Kotze A.C."/>
            <person name="Gibbs R.A."/>
            <person name="Richards S."/>
            <person name="Batterham P."/>
            <person name="Gasser R.B."/>
        </authorList>
    </citation>
    <scope>NUCLEOTIDE SEQUENCE [LARGE SCALE GENOMIC DNA]</scope>
    <source>
        <strain evidence="2 3">LS</strain>
        <tissue evidence="2">Full body</tissue>
    </source>
</reference>
<sequence length="384" mass="44868">MSPLPSCNIILEPDLPSWLQQIKLENTIRKETNEDVCKILNINIKNASKAGENYSSLLLRIKTDVELAEEEMYYRILPRFEKLYEDVGKIVQFAPKVHRFDHDIGVEHILMEDLQMNRYKNINRFEGLDIIHTKTVLKKLAEYHAASACYVEKYGQFSEDFTQGVFSSKNRSLLQEFNASSAFLAQLKKWPNCLKYYEKLCDTDVYLVDRLLEDQKVNAREFNVLNHGDLWCNNIMFQYDAFGKIKNTLFVDFAISKYGSPANDLYYFILSSCAADIKLSKFDYMVRYYYDHLIENLKLLQYARPLPKLVNIHCSLLRNGLAAYMVVSKVFPAVILQNTDNANLENYIDDQSKMKMSMFSNPKYVEAMMEILPWLDNRGLLDWI</sequence>
<dbReference type="Gene3D" id="3.90.1200.10">
    <property type="match status" value="1"/>
</dbReference>
<dbReference type="Pfam" id="PF02958">
    <property type="entry name" value="EcKL"/>
    <property type="match status" value="1"/>
</dbReference>
<organism evidence="2 3">
    <name type="scientific">Lucilia cuprina</name>
    <name type="common">Green bottle fly</name>
    <name type="synonym">Australian sheep blowfly</name>
    <dbReference type="NCBI Taxonomy" id="7375"/>
    <lineage>
        <taxon>Eukaryota</taxon>
        <taxon>Metazoa</taxon>
        <taxon>Ecdysozoa</taxon>
        <taxon>Arthropoda</taxon>
        <taxon>Hexapoda</taxon>
        <taxon>Insecta</taxon>
        <taxon>Pterygota</taxon>
        <taxon>Neoptera</taxon>
        <taxon>Endopterygota</taxon>
        <taxon>Diptera</taxon>
        <taxon>Brachycera</taxon>
        <taxon>Muscomorpha</taxon>
        <taxon>Oestroidea</taxon>
        <taxon>Calliphoridae</taxon>
        <taxon>Luciliinae</taxon>
        <taxon>Lucilia</taxon>
    </lineage>
</organism>
<protein>
    <recommendedName>
        <fullName evidence="1">CHK kinase-like domain-containing protein</fullName>
    </recommendedName>
</protein>
<evidence type="ECO:0000259" key="1">
    <source>
        <dbReference type="SMART" id="SM00587"/>
    </source>
</evidence>
<dbReference type="EMBL" id="JRES01001669">
    <property type="protein sequence ID" value="KNC21023.1"/>
    <property type="molecule type" value="Genomic_DNA"/>
</dbReference>
<dbReference type="PANTHER" id="PTHR11012">
    <property type="entry name" value="PROTEIN KINASE-LIKE DOMAIN-CONTAINING"/>
    <property type="match status" value="1"/>
</dbReference>
<name>A0A0L0BM72_LUCCU</name>